<reference evidence="2" key="1">
    <citation type="submission" date="2023-07" db="EMBL/GenBank/DDBJ databases">
        <title>Chromosome-level Genome Assembly of Striped Snakehead (Channa striata).</title>
        <authorList>
            <person name="Liu H."/>
        </authorList>
    </citation>
    <scope>NUCLEOTIDE SEQUENCE</scope>
    <source>
        <strain evidence="2">Gz</strain>
        <tissue evidence="2">Muscle</tissue>
    </source>
</reference>
<gene>
    <name evidence="2" type="ORF">Q5P01_022279</name>
</gene>
<name>A0AA88IWY3_CHASR</name>
<feature type="compositionally biased region" description="Basic and acidic residues" evidence="1">
    <location>
        <begin position="55"/>
        <end position="76"/>
    </location>
</feature>
<sequence length="76" mass="8286">MSGGKKDRATARTPRNQRPGAFPTRLVHTATLLSADKAPQRPAVPVGRVNAPQPEVRRVKTDPRVGHDFSPEHVEA</sequence>
<organism evidence="2 3">
    <name type="scientific">Channa striata</name>
    <name type="common">Snakehead murrel</name>
    <name type="synonym">Ophicephalus striatus</name>
    <dbReference type="NCBI Taxonomy" id="64152"/>
    <lineage>
        <taxon>Eukaryota</taxon>
        <taxon>Metazoa</taxon>
        <taxon>Chordata</taxon>
        <taxon>Craniata</taxon>
        <taxon>Vertebrata</taxon>
        <taxon>Euteleostomi</taxon>
        <taxon>Actinopterygii</taxon>
        <taxon>Neopterygii</taxon>
        <taxon>Teleostei</taxon>
        <taxon>Neoteleostei</taxon>
        <taxon>Acanthomorphata</taxon>
        <taxon>Anabantaria</taxon>
        <taxon>Anabantiformes</taxon>
        <taxon>Channoidei</taxon>
        <taxon>Channidae</taxon>
        <taxon>Channa</taxon>
    </lineage>
</organism>
<dbReference type="AlphaFoldDB" id="A0AA88IWY3"/>
<keyword evidence="3" id="KW-1185">Reference proteome</keyword>
<accession>A0AA88IWY3</accession>
<dbReference type="EMBL" id="JAUPFM010000018">
    <property type="protein sequence ID" value="KAK2822214.1"/>
    <property type="molecule type" value="Genomic_DNA"/>
</dbReference>
<evidence type="ECO:0000256" key="1">
    <source>
        <dbReference type="SAM" id="MobiDB-lite"/>
    </source>
</evidence>
<evidence type="ECO:0000313" key="3">
    <source>
        <dbReference type="Proteomes" id="UP001187415"/>
    </source>
</evidence>
<comment type="caution">
    <text evidence="2">The sequence shown here is derived from an EMBL/GenBank/DDBJ whole genome shotgun (WGS) entry which is preliminary data.</text>
</comment>
<feature type="compositionally biased region" description="Basic and acidic residues" evidence="1">
    <location>
        <begin position="1"/>
        <end position="10"/>
    </location>
</feature>
<dbReference type="Proteomes" id="UP001187415">
    <property type="component" value="Unassembled WGS sequence"/>
</dbReference>
<feature type="region of interest" description="Disordered" evidence="1">
    <location>
        <begin position="1"/>
        <end position="76"/>
    </location>
</feature>
<protein>
    <submittedName>
        <fullName evidence="2">Uncharacterized protein</fullName>
    </submittedName>
</protein>
<proteinExistence type="predicted"/>
<evidence type="ECO:0000313" key="2">
    <source>
        <dbReference type="EMBL" id="KAK2822214.1"/>
    </source>
</evidence>